<dbReference type="RefSeq" id="XP_031873052.1">
    <property type="nucleotide sequence ID" value="XM_032008998.1"/>
</dbReference>
<dbReference type="AlphaFoldDB" id="A0A370TXZ1"/>
<feature type="region of interest" description="Disordered" evidence="1">
    <location>
        <begin position="1"/>
        <end position="53"/>
    </location>
</feature>
<comment type="caution">
    <text evidence="2">The sequence shown here is derived from an EMBL/GenBank/DDBJ whole genome shotgun (WGS) entry which is preliminary data.</text>
</comment>
<proteinExistence type="predicted"/>
<accession>A0A370TXZ1</accession>
<dbReference type="EMBL" id="NPIC01000001">
    <property type="protein sequence ID" value="RDL40396.1"/>
    <property type="molecule type" value="Genomic_DNA"/>
</dbReference>
<dbReference type="GeneID" id="43593224"/>
<evidence type="ECO:0000313" key="2">
    <source>
        <dbReference type="EMBL" id="RDL40396.1"/>
    </source>
</evidence>
<protein>
    <submittedName>
        <fullName evidence="2">Uncharacterized protein</fullName>
    </submittedName>
</protein>
<gene>
    <name evidence="2" type="ORF">BP5553_00375</name>
</gene>
<keyword evidence="3" id="KW-1185">Reference proteome</keyword>
<evidence type="ECO:0000256" key="1">
    <source>
        <dbReference type="SAM" id="MobiDB-lite"/>
    </source>
</evidence>
<organism evidence="2 3">
    <name type="scientific">Venustampulla echinocandica</name>
    <dbReference type="NCBI Taxonomy" id="2656787"/>
    <lineage>
        <taxon>Eukaryota</taxon>
        <taxon>Fungi</taxon>
        <taxon>Dikarya</taxon>
        <taxon>Ascomycota</taxon>
        <taxon>Pezizomycotina</taxon>
        <taxon>Leotiomycetes</taxon>
        <taxon>Helotiales</taxon>
        <taxon>Pleuroascaceae</taxon>
        <taxon>Venustampulla</taxon>
    </lineage>
</organism>
<dbReference type="Proteomes" id="UP000254866">
    <property type="component" value="Unassembled WGS sequence"/>
</dbReference>
<evidence type="ECO:0000313" key="3">
    <source>
        <dbReference type="Proteomes" id="UP000254866"/>
    </source>
</evidence>
<name>A0A370TXZ1_9HELO</name>
<sequence length="79" mass="8923">MQAAAGRIRHHQQAAGTDHAVRNVIPPLGDLRYPSHLNEDQRHSTEDRPGACINESTNLGKKVHRFKRVPAWFGFSLKK</sequence>
<feature type="compositionally biased region" description="Basic and acidic residues" evidence="1">
    <location>
        <begin position="37"/>
        <end position="49"/>
    </location>
</feature>
<reference evidence="2 3" key="1">
    <citation type="journal article" date="2018" name="IMA Fungus">
        <title>IMA Genome-F 9: Draft genome sequence of Annulohypoxylon stygium, Aspergillus mulundensis, Berkeleyomyces basicola (syn. Thielaviopsis basicola), Ceratocystis smalleyi, two Cercospora beticola strains, Coleophoma cylindrospora, Fusarium fracticaudum, Phialophora cf. hyalina, and Morchella septimelata.</title>
        <authorList>
            <person name="Wingfield B.D."/>
            <person name="Bills G.F."/>
            <person name="Dong Y."/>
            <person name="Huang W."/>
            <person name="Nel W.J."/>
            <person name="Swalarsk-Parry B.S."/>
            <person name="Vaghefi N."/>
            <person name="Wilken P.M."/>
            <person name="An Z."/>
            <person name="de Beer Z.W."/>
            <person name="De Vos L."/>
            <person name="Chen L."/>
            <person name="Duong T.A."/>
            <person name="Gao Y."/>
            <person name="Hammerbacher A."/>
            <person name="Kikkert J.R."/>
            <person name="Li Y."/>
            <person name="Li H."/>
            <person name="Li K."/>
            <person name="Li Q."/>
            <person name="Liu X."/>
            <person name="Ma X."/>
            <person name="Naidoo K."/>
            <person name="Pethybridge S.J."/>
            <person name="Sun J."/>
            <person name="Steenkamp E.T."/>
            <person name="van der Nest M.A."/>
            <person name="van Wyk S."/>
            <person name="Wingfield M.J."/>
            <person name="Xiong C."/>
            <person name="Yue Q."/>
            <person name="Zhang X."/>
        </authorList>
    </citation>
    <scope>NUCLEOTIDE SEQUENCE [LARGE SCALE GENOMIC DNA]</scope>
    <source>
        <strain evidence="2 3">BP 5553</strain>
    </source>
</reference>